<keyword evidence="6 8" id="KW-0675">Receptor</keyword>
<dbReference type="Proteomes" id="UP001195483">
    <property type="component" value="Unassembled WGS sequence"/>
</dbReference>
<dbReference type="GO" id="GO:0016020">
    <property type="term" value="C:membrane"/>
    <property type="evidence" value="ECO:0007669"/>
    <property type="project" value="UniProtKB-SubCell"/>
</dbReference>
<dbReference type="InterPro" id="IPR017452">
    <property type="entry name" value="GPCR_Rhodpsn_7TM"/>
</dbReference>
<reference evidence="11" key="3">
    <citation type="submission" date="2023-05" db="EMBL/GenBank/DDBJ databases">
        <authorList>
            <person name="Smith C.H."/>
        </authorList>
    </citation>
    <scope>NUCLEOTIDE SEQUENCE</scope>
    <source>
        <strain evidence="11">CHS0354</strain>
        <tissue evidence="11">Mantle</tissue>
    </source>
</reference>
<dbReference type="GO" id="GO:0004930">
    <property type="term" value="F:G protein-coupled receptor activity"/>
    <property type="evidence" value="ECO:0007669"/>
    <property type="project" value="UniProtKB-KW"/>
</dbReference>
<dbReference type="EMBL" id="JAEAOA010002101">
    <property type="protein sequence ID" value="KAK3588841.1"/>
    <property type="molecule type" value="Genomic_DNA"/>
</dbReference>
<comment type="caution">
    <text evidence="11">The sequence shown here is derived from an EMBL/GenBank/DDBJ whole genome shotgun (WGS) entry which is preliminary data.</text>
</comment>
<feature type="transmembrane region" description="Helical" evidence="9">
    <location>
        <begin position="29"/>
        <end position="54"/>
    </location>
</feature>
<evidence type="ECO:0000256" key="8">
    <source>
        <dbReference type="RuleBase" id="RU000688"/>
    </source>
</evidence>
<accession>A0AAE0VSX0</accession>
<keyword evidence="4 8" id="KW-0297">G-protein coupled receptor</keyword>
<dbReference type="Gene3D" id="1.20.1070.10">
    <property type="entry name" value="Rhodopsin 7-helix transmembrane proteins"/>
    <property type="match status" value="1"/>
</dbReference>
<dbReference type="AlphaFoldDB" id="A0AAE0VSX0"/>
<evidence type="ECO:0000256" key="4">
    <source>
        <dbReference type="ARBA" id="ARBA00023040"/>
    </source>
</evidence>
<proteinExistence type="inferred from homology"/>
<dbReference type="PANTHER" id="PTHR24238">
    <property type="entry name" value="G-PROTEIN COUPLED RECEPTOR"/>
    <property type="match status" value="1"/>
</dbReference>
<gene>
    <name evidence="11" type="ORF">CHS0354_035979</name>
</gene>
<sequence>MFGNTTNTSLSDETFTILNLNNQKFLENIGGIIFISILMIVGIPGNVIVIYVYLRKYQPTTHRTFIVCLAMVDLASCCVSMPFFIAVLRYTVSFPSKEVCKIFHFLTYCLRLGSAFILLTIAAERYRKICIPHGKQLSEKMAVYICVLDLLTAGLLSWPGAVLYGNKIYKVGTGDIKGSECTVSDDFAGTKYPAYFNFVLLFIFIATVIPIFVMYSLIGKQIWKMKKRSYRKSQPDVSIIDTNKTLMTKRTCSKSTNNAEATQSSEDIGIKLENRSISILSSKCKGGTEIMEVDIKQKYNIMNKNGDKEKKKNKERLKTIAFTRIFFIITVVLFCSFLPNWALRLADFLNKDFLQKLSFPEIVAYQTFRWSFFINSMANPIIYGFCDRKFRQEIRKMFGLSQKYP</sequence>
<evidence type="ECO:0000256" key="3">
    <source>
        <dbReference type="ARBA" id="ARBA00022989"/>
    </source>
</evidence>
<protein>
    <recommendedName>
        <fullName evidence="10">G-protein coupled receptors family 1 profile domain-containing protein</fullName>
    </recommendedName>
</protein>
<reference evidence="11" key="1">
    <citation type="journal article" date="2021" name="Genome Biol. Evol.">
        <title>A High-Quality Reference Genome for a Parasitic Bivalve with Doubly Uniparental Inheritance (Bivalvia: Unionida).</title>
        <authorList>
            <person name="Smith C.H."/>
        </authorList>
    </citation>
    <scope>NUCLEOTIDE SEQUENCE</scope>
    <source>
        <strain evidence="11">CHS0354</strain>
    </source>
</reference>
<evidence type="ECO:0000259" key="10">
    <source>
        <dbReference type="PROSITE" id="PS50262"/>
    </source>
</evidence>
<evidence type="ECO:0000256" key="2">
    <source>
        <dbReference type="ARBA" id="ARBA00022692"/>
    </source>
</evidence>
<evidence type="ECO:0000313" key="12">
    <source>
        <dbReference type="Proteomes" id="UP001195483"/>
    </source>
</evidence>
<dbReference type="PROSITE" id="PS50262">
    <property type="entry name" value="G_PROTEIN_RECEP_F1_2"/>
    <property type="match status" value="1"/>
</dbReference>
<dbReference type="PRINTS" id="PR00237">
    <property type="entry name" value="GPCRRHODOPSN"/>
</dbReference>
<keyword evidence="2 8" id="KW-0812">Transmembrane</keyword>
<keyword evidence="12" id="KW-1185">Reference proteome</keyword>
<feature type="transmembrane region" description="Helical" evidence="9">
    <location>
        <begin position="66"/>
        <end position="90"/>
    </location>
</feature>
<evidence type="ECO:0000256" key="7">
    <source>
        <dbReference type="ARBA" id="ARBA00023224"/>
    </source>
</evidence>
<keyword evidence="3 9" id="KW-1133">Transmembrane helix</keyword>
<evidence type="ECO:0000313" key="11">
    <source>
        <dbReference type="EMBL" id="KAK3588841.1"/>
    </source>
</evidence>
<keyword evidence="5 9" id="KW-0472">Membrane</keyword>
<dbReference type="InterPro" id="IPR000276">
    <property type="entry name" value="GPCR_Rhodpsn"/>
</dbReference>
<feature type="transmembrane region" description="Helical" evidence="9">
    <location>
        <begin position="142"/>
        <end position="164"/>
    </location>
</feature>
<reference evidence="11" key="2">
    <citation type="journal article" date="2021" name="Genome Biol. Evol.">
        <title>Developing a high-quality reference genome for a parasitic bivalve with doubly uniparental inheritance (Bivalvia: Unionida).</title>
        <authorList>
            <person name="Smith C.H."/>
        </authorList>
    </citation>
    <scope>NUCLEOTIDE SEQUENCE</scope>
    <source>
        <strain evidence="11">CHS0354</strain>
        <tissue evidence="11">Mantle</tissue>
    </source>
</reference>
<feature type="transmembrane region" description="Helical" evidence="9">
    <location>
        <begin position="362"/>
        <end position="386"/>
    </location>
</feature>
<dbReference type="Pfam" id="PF00001">
    <property type="entry name" value="7tm_1"/>
    <property type="match status" value="1"/>
</dbReference>
<evidence type="ECO:0000256" key="1">
    <source>
        <dbReference type="ARBA" id="ARBA00004141"/>
    </source>
</evidence>
<feature type="transmembrane region" description="Helical" evidence="9">
    <location>
        <begin position="102"/>
        <end position="121"/>
    </location>
</feature>
<organism evidence="11 12">
    <name type="scientific">Potamilus streckersoni</name>
    <dbReference type="NCBI Taxonomy" id="2493646"/>
    <lineage>
        <taxon>Eukaryota</taxon>
        <taxon>Metazoa</taxon>
        <taxon>Spiralia</taxon>
        <taxon>Lophotrochozoa</taxon>
        <taxon>Mollusca</taxon>
        <taxon>Bivalvia</taxon>
        <taxon>Autobranchia</taxon>
        <taxon>Heteroconchia</taxon>
        <taxon>Palaeoheterodonta</taxon>
        <taxon>Unionida</taxon>
        <taxon>Unionoidea</taxon>
        <taxon>Unionidae</taxon>
        <taxon>Ambleminae</taxon>
        <taxon>Lampsilini</taxon>
        <taxon>Potamilus</taxon>
    </lineage>
</organism>
<evidence type="ECO:0000256" key="6">
    <source>
        <dbReference type="ARBA" id="ARBA00023170"/>
    </source>
</evidence>
<feature type="transmembrane region" description="Helical" evidence="9">
    <location>
        <begin position="194"/>
        <end position="218"/>
    </location>
</feature>
<keyword evidence="7 8" id="KW-0807">Transducer</keyword>
<dbReference type="PANTHER" id="PTHR24238:SF47">
    <property type="entry name" value="ECDYSTEROIDS_DOPAMINE RECEPTOR-RELATED"/>
    <property type="match status" value="1"/>
</dbReference>
<name>A0AAE0VSX0_9BIVA</name>
<comment type="subcellular location">
    <subcellularLocation>
        <location evidence="1">Membrane</location>
        <topology evidence="1">Multi-pass membrane protein</topology>
    </subcellularLocation>
</comment>
<evidence type="ECO:0000256" key="9">
    <source>
        <dbReference type="SAM" id="Phobius"/>
    </source>
</evidence>
<dbReference type="PROSITE" id="PS00237">
    <property type="entry name" value="G_PROTEIN_RECEP_F1_1"/>
    <property type="match status" value="1"/>
</dbReference>
<feature type="transmembrane region" description="Helical" evidence="9">
    <location>
        <begin position="321"/>
        <end position="342"/>
    </location>
</feature>
<dbReference type="SUPFAM" id="SSF81321">
    <property type="entry name" value="Family A G protein-coupled receptor-like"/>
    <property type="match status" value="1"/>
</dbReference>
<comment type="similarity">
    <text evidence="8">Belongs to the G-protein coupled receptor 1 family.</text>
</comment>
<feature type="domain" description="G-protein coupled receptors family 1 profile" evidence="10">
    <location>
        <begin position="45"/>
        <end position="383"/>
    </location>
</feature>
<dbReference type="CDD" id="cd00637">
    <property type="entry name" value="7tm_classA_rhodopsin-like"/>
    <property type="match status" value="1"/>
</dbReference>
<evidence type="ECO:0000256" key="5">
    <source>
        <dbReference type="ARBA" id="ARBA00023136"/>
    </source>
</evidence>